<reference evidence="10" key="2">
    <citation type="submission" date="2016-08" db="EMBL/GenBank/DDBJ databases">
        <title>Discovery of first anaerobic lithoheterotrophic haloarchae widely represented in hypersaline habitats.</title>
        <authorList>
            <person name="Sorokin D.Y."/>
            <person name="Kublanov I.V."/>
            <person name="Roman P."/>
            <person name="Sinninghe Damste J.S."/>
            <person name="Golyshin P.N."/>
            <person name="Rojo D."/>
            <person name="Ciordia S."/>
            <person name="Mena Md.C."/>
            <person name="Ferrer M."/>
            <person name="Smedile F."/>
            <person name="Messina E."/>
            <person name="La Cono V."/>
            <person name="Yakimov M.M."/>
        </authorList>
    </citation>
    <scope>NUCLEOTIDE SEQUENCE [LARGE SCALE GENOMIC DNA]</scope>
    <source>
        <strain evidence="10">HSR6</strain>
    </source>
</reference>
<keyword evidence="4" id="KW-1133">Transmembrane helix</keyword>
<dbReference type="PATRIC" id="fig|1855411.3.peg.1528"/>
<dbReference type="OrthoDB" id="106505at2157"/>
<protein>
    <submittedName>
        <fullName evidence="7">Bacterio-opsin activator HTH domain-containing protein</fullName>
    </submittedName>
</protein>
<dbReference type="InterPro" id="IPR001610">
    <property type="entry name" value="PAC"/>
</dbReference>
<evidence type="ECO:0000259" key="6">
    <source>
        <dbReference type="PROSITE" id="PS50113"/>
    </source>
</evidence>
<keyword evidence="3" id="KW-0175">Coiled coil</keyword>
<dbReference type="InterPro" id="IPR029016">
    <property type="entry name" value="GAF-like_dom_sf"/>
</dbReference>
<proteinExistence type="predicted"/>
<keyword evidence="4" id="KW-0812">Transmembrane</keyword>
<dbReference type="PANTHER" id="PTHR34236">
    <property type="entry name" value="DIMETHYL SULFOXIDE REDUCTASE TRANSCRIPTIONAL ACTIVATOR"/>
    <property type="match status" value="1"/>
</dbReference>
<dbReference type="Pfam" id="PF13426">
    <property type="entry name" value="PAS_9"/>
    <property type="match status" value="1"/>
</dbReference>
<dbReference type="Gene3D" id="3.30.450.40">
    <property type="match status" value="1"/>
</dbReference>
<dbReference type="SUPFAM" id="SSF55785">
    <property type="entry name" value="PYP-like sensor domain (PAS domain)"/>
    <property type="match status" value="1"/>
</dbReference>
<dbReference type="AlphaFoldDB" id="A0A1D8S5R8"/>
<feature type="domain" description="PAS" evidence="5">
    <location>
        <begin position="99"/>
        <end position="144"/>
    </location>
</feature>
<dbReference type="InterPro" id="IPR007050">
    <property type="entry name" value="HTH_bacterioopsin"/>
</dbReference>
<dbReference type="PANTHER" id="PTHR34236:SF1">
    <property type="entry name" value="DIMETHYL SULFOXIDE REDUCTASE TRANSCRIPTIONAL ACTIVATOR"/>
    <property type="match status" value="1"/>
</dbReference>
<keyword evidence="10" id="KW-1185">Reference proteome</keyword>
<dbReference type="Pfam" id="PF15915">
    <property type="entry name" value="BAT"/>
    <property type="match status" value="1"/>
</dbReference>
<dbReference type="RefSeq" id="WP_070365374.1">
    <property type="nucleotide sequence ID" value="NZ_CP016070.1"/>
</dbReference>
<sequence>MFPLDGLVILTSIGLRLIGLGYSVYLLYQVEDRRFGFFTLMLGLMASRQILSYQTGTSGIDELPGLVVSVLAVLTVYYLSEYVEQEQTIRETIEATNDRLRTFEKAIEHAGHAIFITEPDGTVTYANRAVESVTGYTRGEVIGRDPSMWKSGYHDPAFYREMWETIEAGSIWEGQIVNETKSGAEVWVDMTIAPIVGDSGAVEKYVAVDTDITDRRERKEQITEQKERLATLNRTNEVLRDINRELVEADSRADIETAVVEQFANSDQYAFACLSDQAVDAEMIRPRAKAGIDDTDMEELIAAINDLEGADPLRTAARTGTVQISSCADPEAEWCDPWLDRGYRATVAIPLTYGDRQYGVLCIGTEAGDAFEDIETAVFAELGETIGYAINAVESKEALLTDSVTEIEFQVTDPSYFPVALTADGGSMELTWMTPGTGDTLVQYFTVTGLQPEAIREYVAGTPSLTAVDILTEDDAELQVRFEVQESTLARPIGEAGGDLRHIEAADGRARLTVHLSPNANVRAVIEGLQTDHPSIELRARRETERPAPTAEEVRTTIEESLTDRQREALHTAFIAGFFDWPRENSGEEIAETMAISQSTFLQHLRTAQKKVFAVLLRDEPVR</sequence>
<dbReference type="PROSITE" id="PS50113">
    <property type="entry name" value="PAC"/>
    <property type="match status" value="1"/>
</dbReference>
<dbReference type="EMBL" id="CP016804">
    <property type="protein sequence ID" value="APE96037.1"/>
    <property type="molecule type" value="Genomic_DNA"/>
</dbReference>
<name>A0A1D8S5R8_9EURY</name>
<feature type="domain" description="PAC" evidence="6">
    <location>
        <begin position="170"/>
        <end position="224"/>
    </location>
</feature>
<organism evidence="7 9">
    <name type="scientific">Halodesulfurarchaeum formicicum</name>
    <dbReference type="NCBI Taxonomy" id="1873524"/>
    <lineage>
        <taxon>Archaea</taxon>
        <taxon>Methanobacteriati</taxon>
        <taxon>Methanobacteriota</taxon>
        <taxon>Stenosarchaea group</taxon>
        <taxon>Halobacteria</taxon>
        <taxon>Halobacteriales</taxon>
        <taxon>Halobacteriaceae</taxon>
        <taxon>Halodesulfurarchaeum</taxon>
    </lineage>
</organism>
<dbReference type="GeneID" id="30418124"/>
<reference evidence="8" key="3">
    <citation type="journal article" date="2017" name="ISME J.">
        <title>Discovery of anaerobic lithoheterotrophic haloarchaea, ubiquitous in hypersaline habitats.</title>
        <authorList>
            <person name="Sorokin D.Y."/>
            <person name="Messina E."/>
            <person name="Smedile F."/>
            <person name="Roman P."/>
            <person name="Damste J.S.S."/>
            <person name="Ciordia S."/>
            <person name="Mena M.C."/>
            <person name="Ferrer M."/>
            <person name="Golyshin P.N."/>
            <person name="Kublanov I.V."/>
            <person name="Samarov N.I."/>
            <person name="Toshchakov S.V."/>
            <person name="La Cono V."/>
            <person name="Yakimov M.M."/>
        </authorList>
    </citation>
    <scope>NUCLEOTIDE SEQUENCE</scope>
    <source>
        <strain evidence="8">HSR6</strain>
    </source>
</reference>
<dbReference type="Gene3D" id="3.30.450.20">
    <property type="entry name" value="PAS domain"/>
    <property type="match status" value="1"/>
</dbReference>
<accession>A0A1J1ADR1</accession>
<dbReference type="InterPro" id="IPR035965">
    <property type="entry name" value="PAS-like_dom_sf"/>
</dbReference>
<evidence type="ECO:0000313" key="8">
    <source>
        <dbReference type="EMBL" id="APE96037.1"/>
    </source>
</evidence>
<evidence type="ECO:0000313" key="7">
    <source>
        <dbReference type="EMBL" id="AOW80699.1"/>
    </source>
</evidence>
<feature type="transmembrane region" description="Helical" evidence="4">
    <location>
        <begin position="6"/>
        <end position="28"/>
    </location>
</feature>
<keyword evidence="1" id="KW-0805">Transcription regulation</keyword>
<dbReference type="InterPro" id="IPR003018">
    <property type="entry name" value="GAF"/>
</dbReference>
<dbReference type="Pfam" id="PF13185">
    <property type="entry name" value="GAF_2"/>
    <property type="match status" value="1"/>
</dbReference>
<dbReference type="CDD" id="cd00130">
    <property type="entry name" value="PAS"/>
    <property type="match status" value="1"/>
</dbReference>
<dbReference type="KEGG" id="halh:HTSR_1525"/>
<dbReference type="STRING" id="1873524.HSR6_1596"/>
<evidence type="ECO:0000256" key="3">
    <source>
        <dbReference type="SAM" id="Coils"/>
    </source>
</evidence>
<dbReference type="SMART" id="SM00086">
    <property type="entry name" value="PAC"/>
    <property type="match status" value="1"/>
</dbReference>
<dbReference type="InterPro" id="IPR000014">
    <property type="entry name" value="PAS"/>
</dbReference>
<dbReference type="EMBL" id="CP016070">
    <property type="protein sequence ID" value="AOW80699.1"/>
    <property type="molecule type" value="Genomic_DNA"/>
</dbReference>
<dbReference type="SUPFAM" id="SSF55781">
    <property type="entry name" value="GAF domain-like"/>
    <property type="match status" value="1"/>
</dbReference>
<dbReference type="Proteomes" id="UP000186165">
    <property type="component" value="Chromosome"/>
</dbReference>
<evidence type="ECO:0000259" key="5">
    <source>
        <dbReference type="PROSITE" id="PS50112"/>
    </source>
</evidence>
<dbReference type="Proteomes" id="UP000185608">
    <property type="component" value="Chromosome"/>
</dbReference>
<reference evidence="7 9" key="1">
    <citation type="submission" date="2016-06" db="EMBL/GenBank/DDBJ databases">
        <title>Discovery of anaerobic lithoheterotrophic haloarchaeon capable of sulfur respiration by hydrogen and formate.</title>
        <authorList>
            <person name="Sorokin D.Y."/>
            <person name="Kublanov I.V."/>
            <person name="Roman P."/>
            <person name="Sinninghe Damste J.S."/>
            <person name="Golyshin P.N."/>
            <person name="Rojo D."/>
            <person name="Ciordia S."/>
            <person name="Mena Md.C."/>
            <person name="Ferrer M."/>
            <person name="Smedile F."/>
            <person name="Messina E."/>
            <person name="La Cono V."/>
            <person name="Yakimov M.M."/>
        </authorList>
    </citation>
    <scope>NUCLEOTIDE SEQUENCE [LARGE SCALE GENOMIC DNA]</scope>
    <source>
        <strain evidence="7 9">HTSR1</strain>
    </source>
</reference>
<evidence type="ECO:0000313" key="10">
    <source>
        <dbReference type="Proteomes" id="UP000186165"/>
    </source>
</evidence>
<evidence type="ECO:0000256" key="2">
    <source>
        <dbReference type="ARBA" id="ARBA00023163"/>
    </source>
</evidence>
<gene>
    <name evidence="8" type="ORF">HSR6_1596</name>
    <name evidence="7" type="ORF">HTSR_1525</name>
</gene>
<evidence type="ECO:0000256" key="4">
    <source>
        <dbReference type="SAM" id="Phobius"/>
    </source>
</evidence>
<dbReference type="SMART" id="SM00091">
    <property type="entry name" value="PAS"/>
    <property type="match status" value="1"/>
</dbReference>
<keyword evidence="4" id="KW-0472">Membrane</keyword>
<dbReference type="Pfam" id="PF04967">
    <property type="entry name" value="HTH_10"/>
    <property type="match status" value="1"/>
</dbReference>
<evidence type="ECO:0000256" key="1">
    <source>
        <dbReference type="ARBA" id="ARBA00023015"/>
    </source>
</evidence>
<accession>A0A1D8S5R8</accession>
<dbReference type="PROSITE" id="PS50112">
    <property type="entry name" value="PAS"/>
    <property type="match status" value="1"/>
</dbReference>
<keyword evidence="2" id="KW-0804">Transcription</keyword>
<evidence type="ECO:0000313" key="9">
    <source>
        <dbReference type="Proteomes" id="UP000185608"/>
    </source>
</evidence>
<feature type="coiled-coil region" evidence="3">
    <location>
        <begin position="215"/>
        <end position="252"/>
    </location>
</feature>
<dbReference type="InterPro" id="IPR031803">
    <property type="entry name" value="BAT_GAF/HTH-assoc"/>
</dbReference>
<dbReference type="NCBIfam" id="TIGR00229">
    <property type="entry name" value="sensory_box"/>
    <property type="match status" value="1"/>
</dbReference>
<dbReference type="KEGG" id="hhsr:HSR6_1596"/>
<dbReference type="InterPro" id="IPR000700">
    <property type="entry name" value="PAS-assoc_C"/>
</dbReference>